<evidence type="ECO:0000256" key="1">
    <source>
        <dbReference type="ARBA" id="ARBA00022801"/>
    </source>
</evidence>
<comment type="caution">
    <text evidence="3">The sequence shown here is derived from an EMBL/GenBank/DDBJ whole genome shotgun (WGS) entry which is preliminary data.</text>
</comment>
<dbReference type="PANTHER" id="PTHR43546">
    <property type="entry name" value="UPF0173 METAL-DEPENDENT HYDROLASE MJ1163-RELATED"/>
    <property type="match status" value="1"/>
</dbReference>
<keyword evidence="1" id="KW-0378">Hydrolase</keyword>
<evidence type="ECO:0000313" key="3">
    <source>
        <dbReference type="EMBL" id="MED1204432.1"/>
    </source>
</evidence>
<dbReference type="Proteomes" id="UP001341444">
    <property type="component" value="Unassembled WGS sequence"/>
</dbReference>
<dbReference type="Pfam" id="PF12706">
    <property type="entry name" value="Lactamase_B_2"/>
    <property type="match status" value="1"/>
</dbReference>
<protein>
    <submittedName>
        <fullName evidence="3">MBL fold metallo-hydrolase</fullName>
    </submittedName>
</protein>
<dbReference type="SUPFAM" id="SSF56281">
    <property type="entry name" value="Metallo-hydrolase/oxidoreductase"/>
    <property type="match status" value="1"/>
</dbReference>
<accession>A0ABU6MIC5</accession>
<dbReference type="EMBL" id="JARMAB010000022">
    <property type="protein sequence ID" value="MED1204432.1"/>
    <property type="molecule type" value="Genomic_DNA"/>
</dbReference>
<evidence type="ECO:0000313" key="4">
    <source>
        <dbReference type="Proteomes" id="UP001341444"/>
    </source>
</evidence>
<dbReference type="RefSeq" id="WP_066269559.1">
    <property type="nucleotide sequence ID" value="NZ_JARMAB010000022.1"/>
</dbReference>
<dbReference type="InterPro" id="IPR001279">
    <property type="entry name" value="Metallo-B-lactamas"/>
</dbReference>
<name>A0ABU6MIC5_9BACI</name>
<evidence type="ECO:0000259" key="2">
    <source>
        <dbReference type="SMART" id="SM00849"/>
    </source>
</evidence>
<dbReference type="InterPro" id="IPR036866">
    <property type="entry name" value="RibonucZ/Hydroxyglut_hydro"/>
</dbReference>
<proteinExistence type="predicted"/>
<keyword evidence="4" id="KW-1185">Reference proteome</keyword>
<dbReference type="InterPro" id="IPR050114">
    <property type="entry name" value="UPF0173_UPF0282_UlaG_hydrolase"/>
</dbReference>
<sequence length="252" mass="27854">MNIRLIRNATLVLDYADKRFLIDPFLAEKGSMPPFSNTPNQEKANPLVPLPLPIDEIIQADAVLVTHLHPDHFDQTAIHALPKDIAIFTQNQADAETVRGYGFVNVGDLQKTVHLGEIKIQRTNGQHGIGEITKRTGKVSGLIFKHPDEKTLYVAGDTIWCQDVEEAIQQSKPQIIVVNGGAAQYLEGGHITMTKEDIYKTQQAAPAAKIVVVHMESLNHCLLSRDELKAFIEDKGLSKSILLPDDGEGYSF</sequence>
<dbReference type="PANTHER" id="PTHR43546:SF9">
    <property type="entry name" value="L-ASCORBATE-6-PHOSPHATE LACTONASE ULAG-RELATED"/>
    <property type="match status" value="1"/>
</dbReference>
<dbReference type="Gene3D" id="3.60.15.10">
    <property type="entry name" value="Ribonuclease Z/Hydroxyacylglutathione hydrolase-like"/>
    <property type="match status" value="1"/>
</dbReference>
<gene>
    <name evidence="3" type="ORF">P4T90_15390</name>
</gene>
<dbReference type="SMART" id="SM00849">
    <property type="entry name" value="Lactamase_B"/>
    <property type="match status" value="1"/>
</dbReference>
<reference evidence="3 4" key="1">
    <citation type="submission" date="2023-03" db="EMBL/GenBank/DDBJ databases">
        <title>Bacillus Genome Sequencing.</title>
        <authorList>
            <person name="Dunlap C."/>
        </authorList>
    </citation>
    <scope>NUCLEOTIDE SEQUENCE [LARGE SCALE GENOMIC DNA]</scope>
    <source>
        <strain evidence="3 4">B-23453</strain>
    </source>
</reference>
<organism evidence="3 4">
    <name type="scientific">Heyndrickxia acidicola</name>
    <dbReference type="NCBI Taxonomy" id="209389"/>
    <lineage>
        <taxon>Bacteria</taxon>
        <taxon>Bacillati</taxon>
        <taxon>Bacillota</taxon>
        <taxon>Bacilli</taxon>
        <taxon>Bacillales</taxon>
        <taxon>Bacillaceae</taxon>
        <taxon>Heyndrickxia</taxon>
    </lineage>
</organism>
<feature type="domain" description="Metallo-beta-lactamase" evidence="2">
    <location>
        <begin position="6"/>
        <end position="190"/>
    </location>
</feature>